<organism evidence="1 3">
    <name type="scientific">Laccaria amethystina LaAM-08-1</name>
    <dbReference type="NCBI Taxonomy" id="1095629"/>
    <lineage>
        <taxon>Eukaryota</taxon>
        <taxon>Fungi</taxon>
        <taxon>Dikarya</taxon>
        <taxon>Basidiomycota</taxon>
        <taxon>Agaricomycotina</taxon>
        <taxon>Agaricomycetes</taxon>
        <taxon>Agaricomycetidae</taxon>
        <taxon>Agaricales</taxon>
        <taxon>Agaricineae</taxon>
        <taxon>Hydnangiaceae</taxon>
        <taxon>Laccaria</taxon>
    </lineage>
</organism>
<keyword evidence="3" id="KW-1185">Reference proteome</keyword>
<evidence type="ECO:0000313" key="2">
    <source>
        <dbReference type="EMBL" id="KIJ91471.1"/>
    </source>
</evidence>
<reference evidence="3" key="2">
    <citation type="submission" date="2015-01" db="EMBL/GenBank/DDBJ databases">
        <title>Evolutionary Origins and Diversification of the Mycorrhizal Mutualists.</title>
        <authorList>
            <consortium name="DOE Joint Genome Institute"/>
            <consortium name="Mycorrhizal Genomics Consortium"/>
            <person name="Kohler A."/>
            <person name="Kuo A."/>
            <person name="Nagy L.G."/>
            <person name="Floudas D."/>
            <person name="Copeland A."/>
            <person name="Barry K.W."/>
            <person name="Cichocki N."/>
            <person name="Veneault-Fourrey C."/>
            <person name="LaButti K."/>
            <person name="Lindquist E.A."/>
            <person name="Lipzen A."/>
            <person name="Lundell T."/>
            <person name="Morin E."/>
            <person name="Murat C."/>
            <person name="Riley R."/>
            <person name="Ohm R."/>
            <person name="Sun H."/>
            <person name="Tunlid A."/>
            <person name="Henrissat B."/>
            <person name="Grigoriev I.V."/>
            <person name="Hibbett D.S."/>
            <person name="Martin F."/>
        </authorList>
    </citation>
    <scope>NUCLEOTIDE SEQUENCE [LARGE SCALE GENOMIC DNA]</scope>
    <source>
        <strain evidence="3">LaAM-08-1</strain>
    </source>
</reference>
<dbReference type="EMBL" id="KN839102">
    <property type="protein sequence ID" value="KIJ90843.1"/>
    <property type="molecule type" value="Genomic_DNA"/>
</dbReference>
<gene>
    <name evidence="2" type="ORF">K443DRAFT_483026</name>
    <name evidence="1" type="ORF">K443DRAFT_516795</name>
</gene>
<evidence type="ECO:0000313" key="1">
    <source>
        <dbReference type="EMBL" id="KIJ90843.1"/>
    </source>
</evidence>
<evidence type="ECO:0000313" key="3">
    <source>
        <dbReference type="Proteomes" id="UP000054477"/>
    </source>
</evidence>
<reference evidence="1 3" key="1">
    <citation type="submission" date="2014-04" db="EMBL/GenBank/DDBJ databases">
        <authorList>
            <consortium name="DOE Joint Genome Institute"/>
            <person name="Kuo A."/>
            <person name="Kohler A."/>
            <person name="Nagy L.G."/>
            <person name="Floudas D."/>
            <person name="Copeland A."/>
            <person name="Barry K.W."/>
            <person name="Cichocki N."/>
            <person name="Veneault-Fourrey C."/>
            <person name="LaButti K."/>
            <person name="Lindquist E.A."/>
            <person name="Lipzen A."/>
            <person name="Lundell T."/>
            <person name="Morin E."/>
            <person name="Murat C."/>
            <person name="Sun H."/>
            <person name="Tunlid A."/>
            <person name="Henrissat B."/>
            <person name="Grigoriev I.V."/>
            <person name="Hibbett D.S."/>
            <person name="Martin F."/>
            <person name="Nordberg H.P."/>
            <person name="Cantor M.N."/>
            <person name="Hua S.X."/>
        </authorList>
    </citation>
    <scope>NUCLEOTIDE SEQUENCE [LARGE SCALE GENOMIC DNA]</scope>
    <source>
        <strain evidence="1 3">LaAM-08-1</strain>
    </source>
</reference>
<proteinExistence type="predicted"/>
<dbReference type="HOGENOM" id="CLU_2498214_0_0_1"/>
<reference evidence="1" key="3">
    <citation type="submission" date="2015-02" db="EMBL/GenBank/DDBJ databases">
        <title>Evolutionary Origins and Diversification of the Mycorrhizal Mutualists.</title>
        <authorList>
            <consortium name="DOE Joint Genome Institute"/>
            <consortium name="Mycorrhizal Genomics Consortium"/>
            <person name="Kohler A."/>
            <person name="Kuo A."/>
            <person name="Nagy L.G."/>
            <person name="Floudas D."/>
            <person name="Copeland A."/>
            <person name="Barry K.W."/>
            <person name="Cichocki N."/>
            <person name="Veneault-Fourrey C."/>
            <person name="LaButti K."/>
            <person name="Lindquist E.A."/>
            <person name="Lipzen A."/>
            <person name="Lundell T."/>
            <person name="Morin E."/>
            <person name="Murat C."/>
            <person name="Riley R."/>
            <person name="Ohm R."/>
            <person name="Sun H."/>
            <person name="Tunlid A."/>
            <person name="Henrissat B."/>
            <person name="Grigoriev I.V."/>
            <person name="Hibbett D.S."/>
            <person name="Martin F."/>
        </authorList>
    </citation>
    <scope>NUCLEOTIDE SEQUENCE</scope>
    <source>
        <strain evidence="1">LaAM-08-1</strain>
    </source>
</reference>
<dbReference type="AlphaFoldDB" id="A0A0C9WS63"/>
<accession>A0A0C9WS63</accession>
<name>A0A0C9WS63_9AGAR</name>
<dbReference type="Proteomes" id="UP000054477">
    <property type="component" value="Unassembled WGS sequence"/>
</dbReference>
<sequence>MSNFSATPNFRQFQGLIHLSLVEVRENHCGRPQVSSLSDGHLNHQVGDFSSQHRPLFWVSTDTVSLYLGALATRGRIERVNHWIDL</sequence>
<protein>
    <submittedName>
        <fullName evidence="1">Uncharacterized protein</fullName>
    </submittedName>
</protein>
<dbReference type="EMBL" id="KN839002">
    <property type="protein sequence ID" value="KIJ91471.1"/>
    <property type="molecule type" value="Genomic_DNA"/>
</dbReference>